<name>A0A2P6NWP8_9EUKA</name>
<comment type="caution">
    <text evidence="4">The sequence shown here is derived from an EMBL/GenBank/DDBJ whole genome shotgun (WGS) entry which is preliminary data.</text>
</comment>
<dbReference type="SUPFAM" id="SSF81665">
    <property type="entry name" value="Calcium ATPase, transmembrane domain M"/>
    <property type="match status" value="1"/>
</dbReference>
<feature type="transmembrane region" description="Helical" evidence="2">
    <location>
        <begin position="340"/>
        <end position="363"/>
    </location>
</feature>
<dbReference type="InterPro" id="IPR023298">
    <property type="entry name" value="ATPase_P-typ_TM_dom_sf"/>
</dbReference>
<dbReference type="InParanoid" id="A0A2P6NWP8"/>
<dbReference type="GO" id="GO:0000166">
    <property type="term" value="F:nucleotide binding"/>
    <property type="evidence" value="ECO:0007669"/>
    <property type="project" value="InterPro"/>
</dbReference>
<keyword evidence="2" id="KW-0472">Membrane</keyword>
<evidence type="ECO:0000259" key="3">
    <source>
        <dbReference type="Pfam" id="PF00689"/>
    </source>
</evidence>
<dbReference type="InterPro" id="IPR023299">
    <property type="entry name" value="ATPase_P-typ_cyto_dom_N"/>
</dbReference>
<keyword evidence="2" id="KW-0812">Transmembrane</keyword>
<feature type="transmembrane region" description="Helical" evidence="2">
    <location>
        <begin position="1440"/>
        <end position="1459"/>
    </location>
</feature>
<feature type="region of interest" description="Disordered" evidence="1">
    <location>
        <begin position="234"/>
        <end position="254"/>
    </location>
</feature>
<dbReference type="PANTHER" id="PTHR13219">
    <property type="entry name" value="TRANSMEMBRANE PROTEIN 94"/>
    <property type="match status" value="1"/>
</dbReference>
<gene>
    <name evidence="4" type="ORF">PROFUN_03417</name>
</gene>
<feature type="transmembrane region" description="Helical" evidence="2">
    <location>
        <begin position="552"/>
        <end position="575"/>
    </location>
</feature>
<reference evidence="4 5" key="1">
    <citation type="journal article" date="2018" name="Genome Biol. Evol.">
        <title>Multiple Roots of Fruiting Body Formation in Amoebozoa.</title>
        <authorList>
            <person name="Hillmann F."/>
            <person name="Forbes G."/>
            <person name="Novohradska S."/>
            <person name="Ferling I."/>
            <person name="Riege K."/>
            <person name="Groth M."/>
            <person name="Westermann M."/>
            <person name="Marz M."/>
            <person name="Spaller T."/>
            <person name="Winckler T."/>
            <person name="Schaap P."/>
            <person name="Glockner G."/>
        </authorList>
    </citation>
    <scope>NUCLEOTIDE SEQUENCE [LARGE SCALE GENOMIC DNA]</scope>
    <source>
        <strain evidence="4 5">Jena</strain>
    </source>
</reference>
<dbReference type="Pfam" id="PF00689">
    <property type="entry name" value="Cation_ATPase_C"/>
    <property type="match status" value="1"/>
</dbReference>
<feature type="transmembrane region" description="Helical" evidence="2">
    <location>
        <begin position="1271"/>
        <end position="1292"/>
    </location>
</feature>
<feature type="compositionally biased region" description="Polar residues" evidence="1">
    <location>
        <begin position="129"/>
        <end position="138"/>
    </location>
</feature>
<protein>
    <recommendedName>
        <fullName evidence="3">Cation-transporting P-type ATPase C-terminal domain-containing protein</fullName>
    </recommendedName>
</protein>
<feature type="compositionally biased region" description="Acidic residues" evidence="1">
    <location>
        <begin position="606"/>
        <end position="616"/>
    </location>
</feature>
<feature type="transmembrane region" description="Helical" evidence="2">
    <location>
        <begin position="518"/>
        <end position="540"/>
    </location>
</feature>
<dbReference type="InterPro" id="IPR006068">
    <property type="entry name" value="ATPase_P-typ_cation-transptr_C"/>
</dbReference>
<dbReference type="SUPFAM" id="SSF81660">
    <property type="entry name" value="Metal cation-transporting ATPase, ATP-binding domain N"/>
    <property type="match status" value="1"/>
</dbReference>
<feature type="domain" description="Cation-transporting P-type ATPase C-terminal" evidence="3">
    <location>
        <begin position="1300"/>
        <end position="1493"/>
    </location>
</feature>
<evidence type="ECO:0000313" key="4">
    <source>
        <dbReference type="EMBL" id="PRP88308.1"/>
    </source>
</evidence>
<sequence>MEGKRSNRQLHQTSLSGRQLTSTQGNPIPSSEEDEEFPHEDIVIIAPDQRQRTLSESKSSTSSSDEESQGFYEDDEDFQEAPNQNKDNSDSDSDSKSHKSSIHNEIEHAEDDEDDEDYLEESEDDIRALSNSKNVFTPPQSPGKIASRPTTPLIVEPTISIPMIRLSFEREKSMSNEGEKSETVERIIVPTLIVSEASPPETHVTSECPDCSHESHIPTRKVCFDSNCTNYRTNASVQNSHSGSEDEEEEDNGKYDTILSDSSETELPGANGFSTTEAKRLLVRAIEEKIEEEKREGAVDFAADWLRYLYCAMAFVAGCLLLAAYIISVTHGLVYAKRNYVHLLVEAILLLLVSFSNVIFHYWQAKNRMLHTFNKLKAHLQYYQTKGDPFEDLHLDHTTLNKSVRMVSVLRDGQWRKNPMNLIVEGDVIGLLKSEPAWAHMTCLENEYHDLELFEGQTVADKLPDVRSSRRRSTELVSMTKRMRYKILETPALSQLGTLFGQKRHNLSPFQNSLKYSLHWTLIAMVMSLVLATVVGFIRYFSSEFRNDGGTYYSWTIMFLVRTAYVCIPLCHLALPHLYLVASCYEAAKIMSFFHVQQTVPREEETPSESSEEEGENSTKSSSRRNSEVSYDNVKIPIVIDSERHNKLEAEPFVPHRLTLQYFMALLRDPLITNQRRMVEVLGAVTLVCNIDREGIIAESMLQPEHVYIYRHNEEPSSGGVILDLSRIPNHRGGSVVKFDDMDWKRHIMSLKPLGLNCLLNRGCKTTQELKTPQNSAASVNLQCIIEREDPGGVYNQCLCTLGHEIGFTQDALSTFSKLKEIDTFLPHISRHNQLGRVNHCMRSLVVEERNSGSLQLLSKGSPQFLINHCTAYWDGETVRNMTPAERHVISSSFKKWAGADTIAFAYRPIDAQYAALFADIQSQARDSPHNTSNHSQARDHVDSPVTIHLHKNHSMNDLITIEDQAINSSGHHVMGSPAGSIRMRKQIHSTRKKRLDISNVSNGATPRDNLSVVTGVTTPRDNMSTLSVDDENHDDEMLKQLQQNQIFIGMVSARQYPKIYMHKNVEYLREAGIRFVLFVPEDEEATSFFADKLGLETDWNCNIRLKELAEGEVEDPADNPAHLPRGIPAIRQHLEDDIDNVPLLVPMFSQANTTTTRDMIEIFQENGDVVCCFGSALDQQNSQIFIQADVSISMEPDLRICNDESPFYQDEEHPLITSINFGQYKSTRSLSCDITSLPSTFVMHRKCGLFDIIKLIQHSRHALINLKSCMVLYQYSCWLIHLLLLISFVLFPSTVVLINGYQLLWLVVVIVPILSVSLLFTKRDPDVMAIIPAKNRLEFKHLWRLAFILGIRTMFNILACSIVFIWSLFEIWPDCSWRKVFGRDFAKENYESDEFTDSLLYSQNIFMLGVVFYLSVGSVSLLYRHKSVMTKDVLINRRYLICVITSLLVQIVFFIVSVSSTRFLLDRLRWYFYVFFFIWPIIMVSIDELLKVREREWFARQQKGLQLDFDTHAGSEEKQRLLEEQNAETRRHIEAMEKSMSQLAQLLLSAGRIEHLM</sequence>
<dbReference type="STRING" id="1890364.A0A2P6NWP8"/>
<feature type="compositionally biased region" description="Acidic residues" evidence="1">
    <location>
        <begin position="64"/>
        <end position="79"/>
    </location>
</feature>
<feature type="compositionally biased region" description="Acidic residues" evidence="1">
    <location>
        <begin position="108"/>
        <end position="124"/>
    </location>
</feature>
<dbReference type="FunCoup" id="A0A2P6NWP8">
    <property type="interactions" value="34"/>
</dbReference>
<feature type="compositionally biased region" description="Polar residues" evidence="1">
    <location>
        <begin position="9"/>
        <end position="29"/>
    </location>
</feature>
<feature type="region of interest" description="Disordered" evidence="1">
    <location>
        <begin position="602"/>
        <end position="628"/>
    </location>
</feature>
<dbReference type="Proteomes" id="UP000241769">
    <property type="component" value="Unassembled WGS sequence"/>
</dbReference>
<evidence type="ECO:0000256" key="1">
    <source>
        <dbReference type="SAM" id="MobiDB-lite"/>
    </source>
</evidence>
<dbReference type="InterPro" id="IPR039720">
    <property type="entry name" value="TMEM94"/>
</dbReference>
<dbReference type="OrthoDB" id="5568754at2759"/>
<keyword evidence="2" id="KW-1133">Transmembrane helix</keyword>
<dbReference type="Gene3D" id="1.20.1110.10">
    <property type="entry name" value="Calcium-transporting ATPase, transmembrane domain"/>
    <property type="match status" value="1"/>
</dbReference>
<dbReference type="EMBL" id="MDYQ01000012">
    <property type="protein sequence ID" value="PRP88308.1"/>
    <property type="molecule type" value="Genomic_DNA"/>
</dbReference>
<feature type="transmembrane region" description="Helical" evidence="2">
    <location>
        <begin position="308"/>
        <end position="328"/>
    </location>
</feature>
<evidence type="ECO:0000256" key="2">
    <source>
        <dbReference type="SAM" id="Phobius"/>
    </source>
</evidence>
<feature type="transmembrane region" description="Helical" evidence="2">
    <location>
        <begin position="1343"/>
        <end position="1370"/>
    </location>
</feature>
<accession>A0A2P6NWP8</accession>
<feature type="region of interest" description="Disordered" evidence="1">
    <location>
        <begin position="1"/>
        <end position="152"/>
    </location>
</feature>
<dbReference type="Gene3D" id="3.40.1110.10">
    <property type="entry name" value="Calcium-transporting ATPase, cytoplasmic domain N"/>
    <property type="match status" value="1"/>
</dbReference>
<feature type="compositionally biased region" description="Basic and acidic residues" evidence="1">
    <location>
        <begin position="87"/>
        <end position="107"/>
    </location>
</feature>
<feature type="transmembrane region" description="Helical" evidence="2">
    <location>
        <begin position="1406"/>
        <end position="1424"/>
    </location>
</feature>
<organism evidence="4 5">
    <name type="scientific">Planoprotostelium fungivorum</name>
    <dbReference type="NCBI Taxonomy" id="1890364"/>
    <lineage>
        <taxon>Eukaryota</taxon>
        <taxon>Amoebozoa</taxon>
        <taxon>Evosea</taxon>
        <taxon>Variosea</taxon>
        <taxon>Cavosteliida</taxon>
        <taxon>Cavosteliaceae</taxon>
        <taxon>Planoprotostelium</taxon>
    </lineage>
</organism>
<feature type="transmembrane region" description="Helical" evidence="2">
    <location>
        <begin position="1471"/>
        <end position="1491"/>
    </location>
</feature>
<feature type="transmembrane region" description="Helical" evidence="2">
    <location>
        <begin position="1304"/>
        <end position="1322"/>
    </location>
</feature>
<proteinExistence type="predicted"/>
<dbReference type="PANTHER" id="PTHR13219:SF6">
    <property type="entry name" value="TRANSMEMBRANE PROTEIN 94"/>
    <property type="match status" value="1"/>
</dbReference>
<keyword evidence="5" id="KW-1185">Reference proteome</keyword>
<evidence type="ECO:0000313" key="5">
    <source>
        <dbReference type="Proteomes" id="UP000241769"/>
    </source>
</evidence>